<protein>
    <submittedName>
        <fullName evidence="2">Uncharacterized protein</fullName>
    </submittedName>
</protein>
<gene>
    <name evidence="2" type="ORF">GALL_548540</name>
</gene>
<evidence type="ECO:0000256" key="1">
    <source>
        <dbReference type="SAM" id="MobiDB-lite"/>
    </source>
</evidence>
<proteinExistence type="predicted"/>
<name>A0A1J5PEE1_9ZZZZ</name>
<dbReference type="EMBL" id="MLJW01008861">
    <property type="protein sequence ID" value="OIQ63603.1"/>
    <property type="molecule type" value="Genomic_DNA"/>
</dbReference>
<feature type="region of interest" description="Disordered" evidence="1">
    <location>
        <begin position="53"/>
        <end position="79"/>
    </location>
</feature>
<reference evidence="2" key="1">
    <citation type="submission" date="2016-10" db="EMBL/GenBank/DDBJ databases">
        <title>Sequence of Gallionella enrichment culture.</title>
        <authorList>
            <person name="Poehlein A."/>
            <person name="Muehling M."/>
            <person name="Daniel R."/>
        </authorList>
    </citation>
    <scope>NUCLEOTIDE SEQUENCE</scope>
</reference>
<organism evidence="2">
    <name type="scientific">mine drainage metagenome</name>
    <dbReference type="NCBI Taxonomy" id="410659"/>
    <lineage>
        <taxon>unclassified sequences</taxon>
        <taxon>metagenomes</taxon>
        <taxon>ecological metagenomes</taxon>
    </lineage>
</organism>
<comment type="caution">
    <text evidence="2">The sequence shown here is derived from an EMBL/GenBank/DDBJ whole genome shotgun (WGS) entry which is preliminary data.</text>
</comment>
<dbReference type="AlphaFoldDB" id="A0A1J5PEE1"/>
<sequence>MGAAPRLGPAAPDDAVILDDDTADRGVGPCLPQAPRTERERVAHVGAVRLGLRAHSSAAPSGRSSDMNLSKSPAAWKLR</sequence>
<accession>A0A1J5PEE1</accession>
<feature type="compositionally biased region" description="Polar residues" evidence="1">
    <location>
        <begin position="58"/>
        <end position="71"/>
    </location>
</feature>
<evidence type="ECO:0000313" key="2">
    <source>
        <dbReference type="EMBL" id="OIQ63603.1"/>
    </source>
</evidence>